<sequence length="254" mass="28661">HNNVPEVFVTIDFPLGFNLPNKEAPEECDVNQQSVIVNFFKQQYYTLAGKWLGDSIQVFESEDVEFVTLNLKLRLSGGKGGFGSMLRVQGGIAEQPPTKNIRFDDTEYLKASEEIKKTTKLLYLKSNSTISSNSAAGNSRLSHYGKYFENLSFSLFLKFTVVFRDVDSGSDSSEDGESDTQNEFGLCYALRCACRLRISLKDQHFVGMSCLPSGDIIAHCWGELFWSSEDIESQDLSYFGTSSWQNNYEMFLPK</sequence>
<dbReference type="Proteomes" id="UP000789860">
    <property type="component" value="Unassembled WGS sequence"/>
</dbReference>
<evidence type="ECO:0000313" key="1">
    <source>
        <dbReference type="EMBL" id="CAG8540045.1"/>
    </source>
</evidence>
<dbReference type="EMBL" id="CAJVPM010006930">
    <property type="protein sequence ID" value="CAG8540045.1"/>
    <property type="molecule type" value="Genomic_DNA"/>
</dbReference>
<proteinExistence type="predicted"/>
<comment type="caution">
    <text evidence="1">The sequence shown here is derived from an EMBL/GenBank/DDBJ whole genome shotgun (WGS) entry which is preliminary data.</text>
</comment>
<name>A0ACA9LT08_9GLOM</name>
<keyword evidence="2" id="KW-1185">Reference proteome</keyword>
<reference evidence="1" key="1">
    <citation type="submission" date="2021-06" db="EMBL/GenBank/DDBJ databases">
        <authorList>
            <person name="Kallberg Y."/>
            <person name="Tangrot J."/>
            <person name="Rosling A."/>
        </authorList>
    </citation>
    <scope>NUCLEOTIDE SEQUENCE</scope>
    <source>
        <strain evidence="1">AU212A</strain>
    </source>
</reference>
<protein>
    <submittedName>
        <fullName evidence="1">10338_t:CDS:1</fullName>
    </submittedName>
</protein>
<gene>
    <name evidence="1" type="ORF">SCALOS_LOCUS4807</name>
</gene>
<evidence type="ECO:0000313" key="2">
    <source>
        <dbReference type="Proteomes" id="UP000789860"/>
    </source>
</evidence>
<accession>A0ACA9LT08</accession>
<organism evidence="1 2">
    <name type="scientific">Scutellospora calospora</name>
    <dbReference type="NCBI Taxonomy" id="85575"/>
    <lineage>
        <taxon>Eukaryota</taxon>
        <taxon>Fungi</taxon>
        <taxon>Fungi incertae sedis</taxon>
        <taxon>Mucoromycota</taxon>
        <taxon>Glomeromycotina</taxon>
        <taxon>Glomeromycetes</taxon>
        <taxon>Diversisporales</taxon>
        <taxon>Gigasporaceae</taxon>
        <taxon>Scutellospora</taxon>
    </lineage>
</organism>
<feature type="non-terminal residue" evidence="1">
    <location>
        <position position="1"/>
    </location>
</feature>